<dbReference type="PROSITE" id="PS50404">
    <property type="entry name" value="GST_NTER"/>
    <property type="match status" value="1"/>
</dbReference>
<dbReference type="Gene3D" id="1.20.1050.10">
    <property type="match status" value="1"/>
</dbReference>
<dbReference type="EMBL" id="JAGGJU010000005">
    <property type="protein sequence ID" value="MBP1850735.1"/>
    <property type="molecule type" value="Genomic_DNA"/>
</dbReference>
<evidence type="ECO:0000259" key="1">
    <source>
        <dbReference type="PROSITE" id="PS50404"/>
    </source>
</evidence>
<dbReference type="Gene3D" id="3.40.30.10">
    <property type="entry name" value="Glutaredoxin"/>
    <property type="match status" value="1"/>
</dbReference>
<comment type="caution">
    <text evidence="2">The sequence shown here is derived from an EMBL/GenBank/DDBJ whole genome shotgun (WGS) entry which is preliminary data.</text>
</comment>
<keyword evidence="3" id="KW-1185">Reference proteome</keyword>
<dbReference type="SUPFAM" id="SSF47616">
    <property type="entry name" value="GST C-terminal domain-like"/>
    <property type="match status" value="1"/>
</dbReference>
<dbReference type="InterPro" id="IPR036249">
    <property type="entry name" value="Thioredoxin-like_sf"/>
</dbReference>
<dbReference type="InterPro" id="IPR054416">
    <property type="entry name" value="GST_UstS-like_C"/>
</dbReference>
<dbReference type="Pfam" id="PF13417">
    <property type="entry name" value="GST_N_3"/>
    <property type="match status" value="1"/>
</dbReference>
<organism evidence="2 3">
    <name type="scientific">Rhizobium halophytocola</name>
    <dbReference type="NCBI Taxonomy" id="735519"/>
    <lineage>
        <taxon>Bacteria</taxon>
        <taxon>Pseudomonadati</taxon>
        <taxon>Pseudomonadota</taxon>
        <taxon>Alphaproteobacteria</taxon>
        <taxon>Hyphomicrobiales</taxon>
        <taxon>Rhizobiaceae</taxon>
        <taxon>Rhizobium/Agrobacterium group</taxon>
        <taxon>Rhizobium</taxon>
    </lineage>
</organism>
<dbReference type="InterPro" id="IPR004045">
    <property type="entry name" value="Glutathione_S-Trfase_N"/>
</dbReference>
<feature type="domain" description="GST N-terminal" evidence="1">
    <location>
        <begin position="8"/>
        <end position="84"/>
    </location>
</feature>
<gene>
    <name evidence="2" type="ORF">J2Z17_002172</name>
</gene>
<reference evidence="2 3" key="1">
    <citation type="submission" date="2021-03" db="EMBL/GenBank/DDBJ databases">
        <title>Genomic Encyclopedia of Type Strains, Phase IV (KMG-IV): sequencing the most valuable type-strain genomes for metagenomic binning, comparative biology and taxonomic classification.</title>
        <authorList>
            <person name="Goeker M."/>
        </authorList>
    </citation>
    <scope>NUCLEOTIDE SEQUENCE [LARGE SCALE GENOMIC DNA]</scope>
    <source>
        <strain evidence="2 3">DSM 21600</strain>
    </source>
</reference>
<accession>A0ABS4DYH9</accession>
<dbReference type="InterPro" id="IPR036282">
    <property type="entry name" value="Glutathione-S-Trfase_C_sf"/>
</dbReference>
<name>A0ABS4DYH9_9HYPH</name>
<dbReference type="CDD" id="cd03202">
    <property type="entry name" value="GST_C_etherase_LigE"/>
    <property type="match status" value="1"/>
</dbReference>
<dbReference type="Proteomes" id="UP000759443">
    <property type="component" value="Unassembled WGS sequence"/>
</dbReference>
<evidence type="ECO:0000313" key="2">
    <source>
        <dbReference type="EMBL" id="MBP1850735.1"/>
    </source>
</evidence>
<dbReference type="RefSeq" id="WP_209944760.1">
    <property type="nucleotide sequence ID" value="NZ_JAGGJU010000005.1"/>
</dbReference>
<sequence length="227" mass="25206">MSIILYSLCGAETARPFSPHCWKTVMALRHKGLDFVESPQAFTEIPKVEGGVSKIVPILKDGDTIVSDSFDIALYLEATYPDRPSLFGGEGGMVLSRFVESYGLTMLHMAVTKIAINDIHAMLGPVDQAYFRESREQRLGKPLEDFIATRDAEIAAFPEKFATLRHLLKRQAYLGGESPLFADYILFGALQWLRVTTGSIHLPSGDPVAGWFDRLLDLYDGHARKVA</sequence>
<evidence type="ECO:0000313" key="3">
    <source>
        <dbReference type="Proteomes" id="UP000759443"/>
    </source>
</evidence>
<dbReference type="SUPFAM" id="SSF52833">
    <property type="entry name" value="Thioredoxin-like"/>
    <property type="match status" value="1"/>
</dbReference>
<dbReference type="Pfam" id="PF22041">
    <property type="entry name" value="GST_C_7"/>
    <property type="match status" value="1"/>
</dbReference>
<proteinExistence type="predicted"/>
<protein>
    <submittedName>
        <fullName evidence="2">Glutathione S-transferase</fullName>
    </submittedName>
</protein>
<dbReference type="CDD" id="cd03038">
    <property type="entry name" value="GST_N_etherase_LigE"/>
    <property type="match status" value="1"/>
</dbReference>